<dbReference type="SUPFAM" id="SSF52058">
    <property type="entry name" value="L domain-like"/>
    <property type="match status" value="1"/>
</dbReference>
<dbReference type="PANTHER" id="PTHR11017">
    <property type="entry name" value="LEUCINE-RICH REPEAT-CONTAINING PROTEIN"/>
    <property type="match status" value="1"/>
</dbReference>
<dbReference type="GO" id="GO:0007165">
    <property type="term" value="P:signal transduction"/>
    <property type="evidence" value="ECO:0007669"/>
    <property type="project" value="InterPro"/>
</dbReference>
<dbReference type="Gene3D" id="3.40.50.300">
    <property type="entry name" value="P-loop containing nucleotide triphosphate hydrolases"/>
    <property type="match status" value="1"/>
</dbReference>
<dbReference type="Proteomes" id="UP001374535">
    <property type="component" value="Chromosome 3"/>
</dbReference>
<sequence length="1040" mass="118753">MIQVLGSSESCDVCLPGDNDPYWLAHIGEEHSVSFTVPQDRVMKGIVLYVVYLSIPGIVTTECFTSVLIVNYTKCTLLMHNHGTVISSNDEDWHGIMSNLGSGDKVEIFVTFGHGLVIKNTAFFTSSIPSMEFASSSSKLPRYYDVLINFNGEDILTKFVSHLDSVLSSVGLTTFLHHQNAVESTHVQQPILDLCRVVIVVFTKTYSESAWCLHQLQQIIQWHQTYCRHVLPVYYEIQPSDVRFQKGDFGKAFKETAHQTFSAQQLQHGMSRWSHALTKAANLFGWDESNHRSDAELVHEIVKSVRNSSVFSATKFPVGLQYPVEELIQTIKDKSMDVCTIGICGMRGSGKSTLAKAIYHQIHGTFMHKSFIEGIAQFSEPRGGINFQEQLLSDVIKTKVKIDTLEMGKNMIRDRLMGKRVLIVLDDMDDYLLLLYLRESRSWLSKGTVIIMTTTDDDLFKEYQVQSVFRINPMNENRSLELLSWHAFREPKPKEKYDYLARRLISLCGGLPLVLEVIGSTLFERTEVEWYSVLFKLEKIPNYNVQQKLKISLNRLRNQLERNLFLDLCCFFVGKDRDYATKILSSSVVEADSETGVLHDFRVDADSGIRVLMERNLIKVKRNNKFEMHPLLQEMGIAISREISGEKRWKNGQLLFDVDAEYALKVNAGRKDYEVLLSTRREPSRLPKDGVNSENLYPKLRWISFRGFSIEYLPNYFNAHDTIAIDLKHSLLRFFLEEPQVFKSLKVLDLSHSMYLTHTPDFSRLPNLEELILKDCPRLQKIDPIENDIVQMKSLITLVAENTTVKKVPFSIDNSWDDIAPLLGNLANLRSVLVQCDTDFQLSKQVKNFLVEYFSNITESEISKQHLRSSLIGVGAYHEFFHAVSDNISEVLASSECSDVFLPGDNRPYWLAYMGEGDSVSFTVPPDNDIKGMVLCVVYVSTPEIVATECLRSVLIVNYTKFTLSIHMHGEIISFNDIDWQTIMSNLGSGDKVEIFVNFSQALVVKNTYVYLICGDSHYLEKEPTPKKDYLVRFIEKIVK</sequence>
<dbReference type="Gene3D" id="1.10.8.430">
    <property type="entry name" value="Helical domain of apoptotic protease-activating factors"/>
    <property type="match status" value="1"/>
</dbReference>
<dbReference type="SUPFAM" id="SSF52200">
    <property type="entry name" value="Toll/Interleukin receptor TIR domain"/>
    <property type="match status" value="1"/>
</dbReference>
<name>A0AAQ3S5F9_VIGMU</name>
<feature type="domain" description="TIR" evidence="3">
    <location>
        <begin position="142"/>
        <end position="309"/>
    </location>
</feature>
<dbReference type="GO" id="GO:0006952">
    <property type="term" value="P:defense response"/>
    <property type="evidence" value="ECO:0007669"/>
    <property type="project" value="InterPro"/>
</dbReference>
<proteinExistence type="predicted"/>
<evidence type="ECO:0000313" key="4">
    <source>
        <dbReference type="EMBL" id="WVZ17088.1"/>
    </source>
</evidence>
<keyword evidence="5" id="KW-1185">Reference proteome</keyword>
<dbReference type="PANTHER" id="PTHR11017:SF560">
    <property type="entry name" value="RESISTANCE PROTEIN (TIR-NBS-LRR CLASS), PUTATIVE-RELATED"/>
    <property type="match status" value="1"/>
</dbReference>
<dbReference type="SMART" id="SM00255">
    <property type="entry name" value="TIR"/>
    <property type="match status" value="1"/>
</dbReference>
<reference evidence="4 5" key="1">
    <citation type="journal article" date="2023" name="Life. Sci Alliance">
        <title>Evolutionary insights into 3D genome organization and epigenetic landscape of Vigna mungo.</title>
        <authorList>
            <person name="Junaid A."/>
            <person name="Singh B."/>
            <person name="Bhatia S."/>
        </authorList>
    </citation>
    <scope>NUCLEOTIDE SEQUENCE [LARGE SCALE GENOMIC DNA]</scope>
    <source>
        <strain evidence="4">Urdbean</strain>
    </source>
</reference>
<evidence type="ECO:0000256" key="2">
    <source>
        <dbReference type="ARBA" id="ARBA00022737"/>
    </source>
</evidence>
<dbReference type="InterPro" id="IPR002182">
    <property type="entry name" value="NB-ARC"/>
</dbReference>
<dbReference type="InterPro" id="IPR044974">
    <property type="entry name" value="Disease_R_plants"/>
</dbReference>
<dbReference type="PRINTS" id="PR00364">
    <property type="entry name" value="DISEASERSIST"/>
</dbReference>
<evidence type="ECO:0000313" key="5">
    <source>
        <dbReference type="Proteomes" id="UP001374535"/>
    </source>
</evidence>
<dbReference type="AlphaFoldDB" id="A0AAQ3S5F9"/>
<dbReference type="Gene3D" id="3.80.10.10">
    <property type="entry name" value="Ribonuclease Inhibitor"/>
    <property type="match status" value="1"/>
</dbReference>
<keyword evidence="2" id="KW-0677">Repeat</keyword>
<protein>
    <recommendedName>
        <fullName evidence="3">TIR domain-containing protein</fullName>
    </recommendedName>
</protein>
<keyword evidence="1" id="KW-0433">Leucine-rich repeat</keyword>
<dbReference type="InterPro" id="IPR058192">
    <property type="entry name" value="WHD_ROQ1-like"/>
</dbReference>
<dbReference type="Pfam" id="PF23282">
    <property type="entry name" value="WHD_ROQ1"/>
    <property type="match status" value="1"/>
</dbReference>
<evidence type="ECO:0000259" key="3">
    <source>
        <dbReference type="PROSITE" id="PS50104"/>
    </source>
</evidence>
<dbReference type="PROSITE" id="PS50104">
    <property type="entry name" value="TIR"/>
    <property type="match status" value="1"/>
</dbReference>
<dbReference type="InterPro" id="IPR027417">
    <property type="entry name" value="P-loop_NTPase"/>
</dbReference>
<dbReference type="InterPro" id="IPR000157">
    <property type="entry name" value="TIR_dom"/>
</dbReference>
<accession>A0AAQ3S5F9</accession>
<evidence type="ECO:0000256" key="1">
    <source>
        <dbReference type="ARBA" id="ARBA00022614"/>
    </source>
</evidence>
<dbReference type="InterPro" id="IPR035897">
    <property type="entry name" value="Toll_tir_struct_dom_sf"/>
</dbReference>
<organism evidence="4 5">
    <name type="scientific">Vigna mungo</name>
    <name type="common">Black gram</name>
    <name type="synonym">Phaseolus mungo</name>
    <dbReference type="NCBI Taxonomy" id="3915"/>
    <lineage>
        <taxon>Eukaryota</taxon>
        <taxon>Viridiplantae</taxon>
        <taxon>Streptophyta</taxon>
        <taxon>Embryophyta</taxon>
        <taxon>Tracheophyta</taxon>
        <taxon>Spermatophyta</taxon>
        <taxon>Magnoliopsida</taxon>
        <taxon>eudicotyledons</taxon>
        <taxon>Gunneridae</taxon>
        <taxon>Pentapetalae</taxon>
        <taxon>rosids</taxon>
        <taxon>fabids</taxon>
        <taxon>Fabales</taxon>
        <taxon>Fabaceae</taxon>
        <taxon>Papilionoideae</taxon>
        <taxon>50 kb inversion clade</taxon>
        <taxon>NPAAA clade</taxon>
        <taxon>indigoferoid/millettioid clade</taxon>
        <taxon>Phaseoleae</taxon>
        <taxon>Vigna</taxon>
    </lineage>
</organism>
<dbReference type="InterPro" id="IPR042197">
    <property type="entry name" value="Apaf_helical"/>
</dbReference>
<dbReference type="EMBL" id="CP144698">
    <property type="protein sequence ID" value="WVZ17088.1"/>
    <property type="molecule type" value="Genomic_DNA"/>
</dbReference>
<dbReference type="InterPro" id="IPR032675">
    <property type="entry name" value="LRR_dom_sf"/>
</dbReference>
<gene>
    <name evidence="4" type="ORF">V8G54_010070</name>
</gene>
<dbReference type="Pfam" id="PF00931">
    <property type="entry name" value="NB-ARC"/>
    <property type="match status" value="1"/>
</dbReference>
<dbReference type="GO" id="GO:0043531">
    <property type="term" value="F:ADP binding"/>
    <property type="evidence" value="ECO:0007669"/>
    <property type="project" value="InterPro"/>
</dbReference>
<dbReference type="Pfam" id="PF01582">
    <property type="entry name" value="TIR"/>
    <property type="match status" value="1"/>
</dbReference>
<dbReference type="Gene3D" id="3.40.50.10140">
    <property type="entry name" value="Toll/interleukin-1 receptor homology (TIR) domain"/>
    <property type="match status" value="1"/>
</dbReference>
<dbReference type="SUPFAM" id="SSF52540">
    <property type="entry name" value="P-loop containing nucleoside triphosphate hydrolases"/>
    <property type="match status" value="1"/>
</dbReference>